<name>A0ABN1IK09_9FLAO</name>
<dbReference type="PANTHER" id="PTHR43280:SF29">
    <property type="entry name" value="ARAC-FAMILY TRANSCRIPTIONAL REGULATOR"/>
    <property type="match status" value="1"/>
</dbReference>
<evidence type="ECO:0000313" key="7">
    <source>
        <dbReference type="EMBL" id="GAA0715915.1"/>
    </source>
</evidence>
<keyword evidence="4" id="KW-0802">TPR repeat</keyword>
<evidence type="ECO:0000256" key="5">
    <source>
        <dbReference type="SAM" id="Phobius"/>
    </source>
</evidence>
<dbReference type="InterPro" id="IPR018060">
    <property type="entry name" value="HTH_AraC"/>
</dbReference>
<comment type="caution">
    <text evidence="7">The sequence shown here is derived from an EMBL/GenBank/DDBJ whole genome shotgun (WGS) entry which is preliminary data.</text>
</comment>
<evidence type="ECO:0000256" key="3">
    <source>
        <dbReference type="ARBA" id="ARBA00023163"/>
    </source>
</evidence>
<keyword evidence="1" id="KW-0805">Transcription regulation</keyword>
<feature type="repeat" description="TPR" evidence="4">
    <location>
        <begin position="116"/>
        <end position="149"/>
    </location>
</feature>
<keyword evidence="3" id="KW-0804">Transcription</keyword>
<proteinExistence type="predicted"/>
<keyword evidence="2" id="KW-0238">DNA-binding</keyword>
<dbReference type="SUPFAM" id="SSF48452">
    <property type="entry name" value="TPR-like"/>
    <property type="match status" value="1"/>
</dbReference>
<dbReference type="InterPro" id="IPR009057">
    <property type="entry name" value="Homeodomain-like_sf"/>
</dbReference>
<feature type="transmembrane region" description="Helical" evidence="5">
    <location>
        <begin position="393"/>
        <end position="412"/>
    </location>
</feature>
<gene>
    <name evidence="7" type="ORF">GCM10009430_10970</name>
</gene>
<organism evidence="7 8">
    <name type="scientific">Aquimarina litoralis</name>
    <dbReference type="NCBI Taxonomy" id="584605"/>
    <lineage>
        <taxon>Bacteria</taxon>
        <taxon>Pseudomonadati</taxon>
        <taxon>Bacteroidota</taxon>
        <taxon>Flavobacteriia</taxon>
        <taxon>Flavobacteriales</taxon>
        <taxon>Flavobacteriaceae</taxon>
        <taxon>Aquimarina</taxon>
    </lineage>
</organism>
<keyword evidence="5" id="KW-0472">Membrane</keyword>
<dbReference type="EMBL" id="BAAAGE010000001">
    <property type="protein sequence ID" value="GAA0715915.1"/>
    <property type="molecule type" value="Genomic_DNA"/>
</dbReference>
<feature type="domain" description="HTH araC/xylS-type" evidence="6">
    <location>
        <begin position="464"/>
        <end position="568"/>
    </location>
</feature>
<dbReference type="Gene3D" id="1.25.40.10">
    <property type="entry name" value="Tetratricopeptide repeat domain"/>
    <property type="match status" value="1"/>
</dbReference>
<keyword evidence="8" id="KW-1185">Reference proteome</keyword>
<accession>A0ABN1IK09</accession>
<keyword evidence="5" id="KW-0812">Transmembrane</keyword>
<dbReference type="PROSITE" id="PS01124">
    <property type="entry name" value="HTH_ARAC_FAMILY_2"/>
    <property type="match status" value="1"/>
</dbReference>
<evidence type="ECO:0000256" key="2">
    <source>
        <dbReference type="ARBA" id="ARBA00023125"/>
    </source>
</evidence>
<keyword evidence="5" id="KW-1133">Transmembrane helix</keyword>
<dbReference type="Pfam" id="PF12833">
    <property type="entry name" value="HTH_18"/>
    <property type="match status" value="1"/>
</dbReference>
<dbReference type="SMART" id="SM00028">
    <property type="entry name" value="TPR"/>
    <property type="match status" value="2"/>
</dbReference>
<evidence type="ECO:0000256" key="1">
    <source>
        <dbReference type="ARBA" id="ARBA00023015"/>
    </source>
</evidence>
<dbReference type="InterPro" id="IPR011990">
    <property type="entry name" value="TPR-like_helical_dom_sf"/>
</dbReference>
<dbReference type="PROSITE" id="PS50005">
    <property type="entry name" value="TPR"/>
    <property type="match status" value="1"/>
</dbReference>
<dbReference type="Gene3D" id="1.10.10.60">
    <property type="entry name" value="Homeodomain-like"/>
    <property type="match status" value="2"/>
</dbReference>
<sequence>MQIHHIKKQKIILMIFILIITLTGYTQNTAIPDSVQNKTLDELENLLIKNVKDSIKVTFYAEILLAKAKLKKDNLGLAKGYFQVSFNHIHNPSKRIIYLDSSIHYSSNLKHDLYPVISYVNRAGSYKEIGNYNKALDDYLKALEFVDTVNTNLYNVVKHNIGRLKDEIGEYQEAKKIYLDVMKYEIHREIKGEEHLITILMLADSYRKLNQIDSASYYTNLGIKESIKDTLNVYYSFVLAEGINQYYKKEYDASIDSINKSIPMIEKLESHNMGAIVDGYLHLSKIYKEHSDEKMLLSSLEKIDWYYENTKYRSLEMREAYELFINYYKSIDDKNKQLYYINKLFAVDSVLDRDYKSLNKTITKKYDTPQLLKEKQHLINTLQEKEKIVSLKYSITLLAVIILFIFFLSVYYRKVQYKKRYQAIMHPENNLEIKKTEPLIAREKNINDSKSLGIPENVVSEVLERLTQFEDKNGFLTRNLTISHLAKKLNTNSKYLSKIINQYKQKRFSVYINELRVDYVIEQLKENPKFRLYSIKGIARELGYNNDRAFSKAFYQKTGMYPSYFIKQLEKEITT</sequence>
<evidence type="ECO:0000256" key="4">
    <source>
        <dbReference type="PROSITE-ProRule" id="PRU00339"/>
    </source>
</evidence>
<dbReference type="InterPro" id="IPR019734">
    <property type="entry name" value="TPR_rpt"/>
</dbReference>
<dbReference type="SUPFAM" id="SSF46689">
    <property type="entry name" value="Homeodomain-like"/>
    <property type="match status" value="1"/>
</dbReference>
<evidence type="ECO:0000259" key="6">
    <source>
        <dbReference type="PROSITE" id="PS01124"/>
    </source>
</evidence>
<protein>
    <recommendedName>
        <fullName evidence="6">HTH araC/xylS-type domain-containing protein</fullName>
    </recommendedName>
</protein>
<dbReference type="SMART" id="SM00342">
    <property type="entry name" value="HTH_ARAC"/>
    <property type="match status" value="1"/>
</dbReference>
<dbReference type="PANTHER" id="PTHR43280">
    <property type="entry name" value="ARAC-FAMILY TRANSCRIPTIONAL REGULATOR"/>
    <property type="match status" value="1"/>
</dbReference>
<reference evidence="7 8" key="1">
    <citation type="journal article" date="2019" name="Int. J. Syst. Evol. Microbiol.">
        <title>The Global Catalogue of Microorganisms (GCM) 10K type strain sequencing project: providing services to taxonomists for standard genome sequencing and annotation.</title>
        <authorList>
            <consortium name="The Broad Institute Genomics Platform"/>
            <consortium name="The Broad Institute Genome Sequencing Center for Infectious Disease"/>
            <person name="Wu L."/>
            <person name="Ma J."/>
        </authorList>
    </citation>
    <scope>NUCLEOTIDE SEQUENCE [LARGE SCALE GENOMIC DNA]</scope>
    <source>
        <strain evidence="7 8">JCM 15974</strain>
    </source>
</reference>
<evidence type="ECO:0000313" key="8">
    <source>
        <dbReference type="Proteomes" id="UP001501758"/>
    </source>
</evidence>
<dbReference type="Proteomes" id="UP001501758">
    <property type="component" value="Unassembled WGS sequence"/>
</dbReference>